<dbReference type="InterPro" id="IPR029063">
    <property type="entry name" value="SAM-dependent_MTases_sf"/>
</dbReference>
<organism evidence="2">
    <name type="scientific">freshwater metagenome</name>
    <dbReference type="NCBI Taxonomy" id="449393"/>
    <lineage>
        <taxon>unclassified sequences</taxon>
        <taxon>metagenomes</taxon>
        <taxon>ecological metagenomes</taxon>
    </lineage>
</organism>
<name>A0A6J7IUN4_9ZZZZ</name>
<dbReference type="InterPro" id="IPR052356">
    <property type="entry name" value="Thiol_S-MT"/>
</dbReference>
<proteinExistence type="predicted"/>
<sequence length="208" mass="22601">MNRIGALFYDRMLGRSQAVGLEELRREALEDARGEVLEIGAGTGLNLDAYPREGVTRLVLTEPDHAMARQIAAKASLAPAAVEVVEASAERLPFDTASFDTVVGTLVLCEVADPAAAVEEIARVLRPGGRYLFLEHVRSDDPRLARSQDRWAGIWKRIAGGCTCNRETLETIRGSGLDLEDVRHGVFPKGPKLVRPLIFGSAVRGDVL</sequence>
<dbReference type="SUPFAM" id="SSF53335">
    <property type="entry name" value="S-adenosyl-L-methionine-dependent methyltransferases"/>
    <property type="match status" value="1"/>
</dbReference>
<reference evidence="2" key="1">
    <citation type="submission" date="2020-05" db="EMBL/GenBank/DDBJ databases">
        <authorList>
            <person name="Chiriac C."/>
            <person name="Salcher M."/>
            <person name="Ghai R."/>
            <person name="Kavagutti S V."/>
        </authorList>
    </citation>
    <scope>NUCLEOTIDE SEQUENCE</scope>
</reference>
<dbReference type="PANTHER" id="PTHR45036">
    <property type="entry name" value="METHYLTRANSFERASE LIKE 7B"/>
    <property type="match status" value="1"/>
</dbReference>
<dbReference type="PANTHER" id="PTHR45036:SF1">
    <property type="entry name" value="METHYLTRANSFERASE LIKE 7A"/>
    <property type="match status" value="1"/>
</dbReference>
<dbReference type="AlphaFoldDB" id="A0A6J7IUN4"/>
<evidence type="ECO:0000259" key="1">
    <source>
        <dbReference type="Pfam" id="PF08241"/>
    </source>
</evidence>
<dbReference type="GO" id="GO:0008757">
    <property type="term" value="F:S-adenosylmethionine-dependent methyltransferase activity"/>
    <property type="evidence" value="ECO:0007669"/>
    <property type="project" value="InterPro"/>
</dbReference>
<dbReference type="CDD" id="cd02440">
    <property type="entry name" value="AdoMet_MTases"/>
    <property type="match status" value="1"/>
</dbReference>
<gene>
    <name evidence="2" type="ORF">UFOPK3674_01384</name>
</gene>
<dbReference type="EMBL" id="CAFBMX010000006">
    <property type="protein sequence ID" value="CAB4934470.1"/>
    <property type="molecule type" value="Genomic_DNA"/>
</dbReference>
<dbReference type="InterPro" id="IPR013216">
    <property type="entry name" value="Methyltransf_11"/>
</dbReference>
<accession>A0A6J7IUN4</accession>
<feature type="domain" description="Methyltransferase type 11" evidence="1">
    <location>
        <begin position="37"/>
        <end position="133"/>
    </location>
</feature>
<dbReference type="Gene3D" id="3.40.50.150">
    <property type="entry name" value="Vaccinia Virus protein VP39"/>
    <property type="match status" value="1"/>
</dbReference>
<dbReference type="Pfam" id="PF08241">
    <property type="entry name" value="Methyltransf_11"/>
    <property type="match status" value="1"/>
</dbReference>
<evidence type="ECO:0000313" key="2">
    <source>
        <dbReference type="EMBL" id="CAB4934470.1"/>
    </source>
</evidence>
<protein>
    <submittedName>
        <fullName evidence="2">Unannotated protein</fullName>
    </submittedName>
</protein>